<keyword evidence="2" id="KW-0238">DNA-binding</keyword>
<dbReference type="EMBL" id="CACVAS010000170">
    <property type="protein sequence ID" value="CAA6828575.1"/>
    <property type="molecule type" value="Genomic_DNA"/>
</dbReference>
<dbReference type="Pfam" id="PF13545">
    <property type="entry name" value="HTH_Crp_2"/>
    <property type="match status" value="1"/>
</dbReference>
<organism evidence="5">
    <name type="scientific">uncultured Sulfurovum sp</name>
    <dbReference type="NCBI Taxonomy" id="269237"/>
    <lineage>
        <taxon>Bacteria</taxon>
        <taxon>Pseudomonadati</taxon>
        <taxon>Campylobacterota</taxon>
        <taxon>Epsilonproteobacteria</taxon>
        <taxon>Campylobacterales</taxon>
        <taxon>Sulfurovaceae</taxon>
        <taxon>Sulfurovum</taxon>
        <taxon>environmental samples</taxon>
    </lineage>
</organism>
<evidence type="ECO:0000256" key="3">
    <source>
        <dbReference type="ARBA" id="ARBA00023163"/>
    </source>
</evidence>
<name>A0A6S6U201_9BACT</name>
<evidence type="ECO:0000256" key="2">
    <source>
        <dbReference type="ARBA" id="ARBA00023125"/>
    </source>
</evidence>
<keyword evidence="3" id="KW-0804">Transcription</keyword>
<protein>
    <recommendedName>
        <fullName evidence="4">Cyclic nucleotide-binding domain-containing protein</fullName>
    </recommendedName>
</protein>
<feature type="domain" description="Cyclic nucleotide-binding" evidence="4">
    <location>
        <begin position="15"/>
        <end position="135"/>
    </location>
</feature>
<dbReference type="GO" id="GO:0003700">
    <property type="term" value="F:DNA-binding transcription factor activity"/>
    <property type="evidence" value="ECO:0007669"/>
    <property type="project" value="TreeGrafter"/>
</dbReference>
<dbReference type="GO" id="GO:0003677">
    <property type="term" value="F:DNA binding"/>
    <property type="evidence" value="ECO:0007669"/>
    <property type="project" value="UniProtKB-KW"/>
</dbReference>
<dbReference type="Gene3D" id="1.10.10.10">
    <property type="entry name" value="Winged helix-like DNA-binding domain superfamily/Winged helix DNA-binding domain"/>
    <property type="match status" value="1"/>
</dbReference>
<dbReference type="InterPro" id="IPR050397">
    <property type="entry name" value="Env_Response_Regulators"/>
</dbReference>
<evidence type="ECO:0000259" key="4">
    <source>
        <dbReference type="PROSITE" id="PS50042"/>
    </source>
</evidence>
<dbReference type="GO" id="GO:0005829">
    <property type="term" value="C:cytosol"/>
    <property type="evidence" value="ECO:0007669"/>
    <property type="project" value="TreeGrafter"/>
</dbReference>
<dbReference type="SMART" id="SM00100">
    <property type="entry name" value="cNMP"/>
    <property type="match status" value="1"/>
</dbReference>
<dbReference type="Gene3D" id="2.60.120.10">
    <property type="entry name" value="Jelly Rolls"/>
    <property type="match status" value="1"/>
</dbReference>
<dbReference type="CDD" id="cd00038">
    <property type="entry name" value="CAP_ED"/>
    <property type="match status" value="1"/>
</dbReference>
<dbReference type="PANTHER" id="PTHR24567:SF26">
    <property type="entry name" value="REGULATORY PROTEIN YEIL"/>
    <property type="match status" value="1"/>
</dbReference>
<dbReference type="SUPFAM" id="SSF51206">
    <property type="entry name" value="cAMP-binding domain-like"/>
    <property type="match status" value="1"/>
</dbReference>
<keyword evidence="1" id="KW-0805">Transcription regulation</keyword>
<dbReference type="InterPro" id="IPR018490">
    <property type="entry name" value="cNMP-bd_dom_sf"/>
</dbReference>
<dbReference type="InterPro" id="IPR012318">
    <property type="entry name" value="HTH_CRP"/>
</dbReference>
<dbReference type="AlphaFoldDB" id="A0A6S6U201"/>
<accession>A0A6S6U201</accession>
<proteinExistence type="predicted"/>
<dbReference type="PROSITE" id="PS50042">
    <property type="entry name" value="CNMP_BINDING_3"/>
    <property type="match status" value="1"/>
</dbReference>
<dbReference type="PANTHER" id="PTHR24567">
    <property type="entry name" value="CRP FAMILY TRANSCRIPTIONAL REGULATORY PROTEIN"/>
    <property type="match status" value="1"/>
</dbReference>
<dbReference type="InterPro" id="IPR000595">
    <property type="entry name" value="cNMP-bd_dom"/>
</dbReference>
<reference evidence="5" key="1">
    <citation type="submission" date="2020-01" db="EMBL/GenBank/DDBJ databases">
        <authorList>
            <person name="Meier V. D."/>
            <person name="Meier V D."/>
        </authorList>
    </citation>
    <scope>NUCLEOTIDE SEQUENCE</scope>
    <source>
        <strain evidence="5">HLG_WM_MAG_01</strain>
    </source>
</reference>
<dbReference type="InterPro" id="IPR014710">
    <property type="entry name" value="RmlC-like_jellyroll"/>
</dbReference>
<evidence type="ECO:0000256" key="1">
    <source>
        <dbReference type="ARBA" id="ARBA00023015"/>
    </source>
</evidence>
<sequence>MKKLSIYDTLKELNMFSALEENELKSLENISHVYEYDEGATLFLEGDVSESLLLLTDGIVSIFKHDSKGNEIVIGYFNRYALLAEAATLRHTPLPSTARFQTSGSVIKIDLEAFENLFIKHPNISYELIQSLLQKVELLQQNIHFNIASTAGEKILHFYRQNSTLSLDLKQYEIASVLGMTAETFSRNASKLVKEGKLVKISTGFRASI</sequence>
<dbReference type="Pfam" id="PF00027">
    <property type="entry name" value="cNMP_binding"/>
    <property type="match status" value="1"/>
</dbReference>
<gene>
    <name evidence="5" type="ORF">HELGO_WM2044</name>
</gene>
<dbReference type="InterPro" id="IPR036388">
    <property type="entry name" value="WH-like_DNA-bd_sf"/>
</dbReference>
<evidence type="ECO:0000313" key="5">
    <source>
        <dbReference type="EMBL" id="CAA6828575.1"/>
    </source>
</evidence>